<keyword evidence="1" id="KW-0472">Membrane</keyword>
<evidence type="ECO:0000313" key="2">
    <source>
        <dbReference type="EMBL" id="JAP06791.1"/>
    </source>
</evidence>
<dbReference type="AlphaFoldDB" id="A0A0V0GG99"/>
<name>A0A0V0GG99_SOLCH</name>
<dbReference type="EMBL" id="GEDG01040278">
    <property type="protein sequence ID" value="JAP06791.1"/>
    <property type="molecule type" value="Transcribed_RNA"/>
</dbReference>
<protein>
    <submittedName>
        <fullName evidence="2">Putative ovule protein</fullName>
    </submittedName>
</protein>
<reference evidence="2" key="1">
    <citation type="submission" date="2015-12" db="EMBL/GenBank/DDBJ databases">
        <title>Gene expression during late stages of embryo sac development: a critical building block for successful pollen-pistil interactions.</title>
        <authorList>
            <person name="Liu Y."/>
            <person name="Joly V."/>
            <person name="Sabar M."/>
            <person name="Matton D.P."/>
        </authorList>
    </citation>
    <scope>NUCLEOTIDE SEQUENCE</scope>
</reference>
<evidence type="ECO:0000256" key="1">
    <source>
        <dbReference type="SAM" id="Phobius"/>
    </source>
</evidence>
<proteinExistence type="predicted"/>
<organism evidence="2">
    <name type="scientific">Solanum chacoense</name>
    <name type="common">Chaco potato</name>
    <dbReference type="NCBI Taxonomy" id="4108"/>
    <lineage>
        <taxon>Eukaryota</taxon>
        <taxon>Viridiplantae</taxon>
        <taxon>Streptophyta</taxon>
        <taxon>Embryophyta</taxon>
        <taxon>Tracheophyta</taxon>
        <taxon>Spermatophyta</taxon>
        <taxon>Magnoliopsida</taxon>
        <taxon>eudicotyledons</taxon>
        <taxon>Gunneridae</taxon>
        <taxon>Pentapetalae</taxon>
        <taxon>asterids</taxon>
        <taxon>lamiids</taxon>
        <taxon>Solanales</taxon>
        <taxon>Solanaceae</taxon>
        <taxon>Solanoideae</taxon>
        <taxon>Solaneae</taxon>
        <taxon>Solanum</taxon>
    </lineage>
</organism>
<keyword evidence="1" id="KW-0812">Transmembrane</keyword>
<feature type="transmembrane region" description="Helical" evidence="1">
    <location>
        <begin position="41"/>
        <end position="63"/>
    </location>
</feature>
<keyword evidence="1" id="KW-1133">Transmembrane helix</keyword>
<accession>A0A0V0GG99</accession>
<sequence length="75" mass="8841">MCISGVNCLSSIMCCMQQYDKNEDFTSLHLFLMKRYHVSSFCMIMWVILLHACLHTLGCSFYLTDVFCSQERYSY</sequence>